<accession>A0A9E3LSQ4</accession>
<keyword evidence="1" id="KW-0472">Membrane</keyword>
<evidence type="ECO:0000256" key="1">
    <source>
        <dbReference type="SAM" id="Phobius"/>
    </source>
</evidence>
<dbReference type="AlphaFoldDB" id="A0A9E3LSQ4"/>
<evidence type="ECO:0000313" key="2">
    <source>
        <dbReference type="EMBL" id="MBW4431997.1"/>
    </source>
</evidence>
<reference evidence="2" key="2">
    <citation type="journal article" date="2022" name="Microbiol. Resour. Announc.">
        <title>Metagenome Sequencing to Explore Phylogenomics of Terrestrial Cyanobacteria.</title>
        <authorList>
            <person name="Ward R.D."/>
            <person name="Stajich J.E."/>
            <person name="Johansen J.R."/>
            <person name="Huntemann M."/>
            <person name="Clum A."/>
            <person name="Foster B."/>
            <person name="Foster B."/>
            <person name="Roux S."/>
            <person name="Palaniappan K."/>
            <person name="Varghese N."/>
            <person name="Mukherjee S."/>
            <person name="Reddy T.B.K."/>
            <person name="Daum C."/>
            <person name="Copeland A."/>
            <person name="Chen I.A."/>
            <person name="Ivanova N.N."/>
            <person name="Kyrpides N.C."/>
            <person name="Shapiro N."/>
            <person name="Eloe-Fadrosh E.A."/>
            <person name="Pietrasiak N."/>
        </authorList>
    </citation>
    <scope>NUCLEOTIDE SEQUENCE</scope>
    <source>
        <strain evidence="2">HA4357-MV3</strain>
    </source>
</reference>
<protein>
    <submittedName>
        <fullName evidence="2">Uncharacterized protein</fullName>
    </submittedName>
</protein>
<sequence>MSQSPNPQAKKLLYIIGVSVGLALLSTALIYLLLGIGIIKSISTYVIWAIILFSIGAGILSGVSRRGY</sequence>
<name>A0A9E3LSQ4_9NOST</name>
<keyword evidence="1" id="KW-0812">Transmembrane</keyword>
<evidence type="ECO:0000313" key="3">
    <source>
        <dbReference type="Proteomes" id="UP000813215"/>
    </source>
</evidence>
<proteinExistence type="predicted"/>
<dbReference type="Proteomes" id="UP000813215">
    <property type="component" value="Unassembled WGS sequence"/>
</dbReference>
<keyword evidence="1" id="KW-1133">Transmembrane helix</keyword>
<feature type="transmembrane region" description="Helical" evidence="1">
    <location>
        <begin position="12"/>
        <end position="39"/>
    </location>
</feature>
<feature type="transmembrane region" description="Helical" evidence="1">
    <location>
        <begin position="45"/>
        <end position="63"/>
    </location>
</feature>
<gene>
    <name evidence="2" type="ORF">KME28_09775</name>
</gene>
<dbReference type="EMBL" id="JAHHHW010000077">
    <property type="protein sequence ID" value="MBW4431997.1"/>
    <property type="molecule type" value="Genomic_DNA"/>
</dbReference>
<organism evidence="2 3">
    <name type="scientific">Pelatocladus maniniholoensis HA4357-MV3</name>
    <dbReference type="NCBI Taxonomy" id="1117104"/>
    <lineage>
        <taxon>Bacteria</taxon>
        <taxon>Bacillati</taxon>
        <taxon>Cyanobacteriota</taxon>
        <taxon>Cyanophyceae</taxon>
        <taxon>Nostocales</taxon>
        <taxon>Nostocaceae</taxon>
        <taxon>Pelatocladus</taxon>
    </lineage>
</organism>
<reference evidence="2" key="1">
    <citation type="submission" date="2021-05" db="EMBL/GenBank/DDBJ databases">
        <authorList>
            <person name="Pietrasiak N."/>
            <person name="Ward R."/>
            <person name="Stajich J.E."/>
            <person name="Kurbessoian T."/>
        </authorList>
    </citation>
    <scope>NUCLEOTIDE SEQUENCE</scope>
    <source>
        <strain evidence="2">HA4357-MV3</strain>
    </source>
</reference>
<comment type="caution">
    <text evidence="2">The sequence shown here is derived from an EMBL/GenBank/DDBJ whole genome shotgun (WGS) entry which is preliminary data.</text>
</comment>